<proteinExistence type="predicted"/>
<dbReference type="PANTHER" id="PTHR37534:SF25">
    <property type="entry name" value="ZN(II)2CYS6 TRANSCRIPTION FACTOR (EUROFUNG)"/>
    <property type="match status" value="1"/>
</dbReference>
<comment type="subcellular location">
    <subcellularLocation>
        <location evidence="1">Nucleus</location>
    </subcellularLocation>
</comment>
<dbReference type="PANTHER" id="PTHR37534">
    <property type="entry name" value="TRANSCRIPTIONAL ACTIVATOR PROTEIN UGA3"/>
    <property type="match status" value="1"/>
</dbReference>
<name>A0AAD6GRM1_9EURO</name>
<protein>
    <recommendedName>
        <fullName evidence="6">Zn(2)-C6 fungal-type domain-containing protein</fullName>
    </recommendedName>
</protein>
<sequence>MPRRFDSHLTNVGDVGYDVSKRAILDNFKLVTNSVKGDGVHPECTSCLRSNRSCQWPTDSSDAASNQTNRANNDAASQLRPIPELISTSDPELALRDPRVFYLFRHYKDNLASWYDLNDHHRHFTDIVPVKARYSPLLLSAILAFSAISLLSSSISGPWADQANFYLLESVEILLEVTRNIEAAVSDGEVLAAICLLRSYEIISASTSINLDSLSSLARASFWNILRENITVALIERQKLMVELPDELVPKDLDSDDDYANAITILLGQVINQCFGEDTSSVDRLLYLENRLEVWKASIPHSFTPIVNHDSVGHYQRPFPFMGTLHGWHAASIQYYQTAMIILALARPKFQTNKTTDNMRYVTELTRNLENRSSEICALALSSESQAVWVNSFGPIAFCGSWLRDVRKLRVTIRGVEHWGSRTGWPTSKIIKCLRETSADDGSH</sequence>
<evidence type="ECO:0000256" key="2">
    <source>
        <dbReference type="ARBA" id="ARBA00023242"/>
    </source>
</evidence>
<keyword evidence="2" id="KW-0539">Nucleus</keyword>
<dbReference type="Proteomes" id="UP001216150">
    <property type="component" value="Unassembled WGS sequence"/>
</dbReference>
<comment type="caution">
    <text evidence="4">The sequence shown here is derived from an EMBL/GenBank/DDBJ whole genome shotgun (WGS) entry which is preliminary data.</text>
</comment>
<evidence type="ECO:0000313" key="5">
    <source>
        <dbReference type="Proteomes" id="UP001216150"/>
    </source>
</evidence>
<organism evidence="4 5">
    <name type="scientific">Penicillium hetheringtonii</name>
    <dbReference type="NCBI Taxonomy" id="911720"/>
    <lineage>
        <taxon>Eukaryota</taxon>
        <taxon>Fungi</taxon>
        <taxon>Dikarya</taxon>
        <taxon>Ascomycota</taxon>
        <taxon>Pezizomycotina</taxon>
        <taxon>Eurotiomycetes</taxon>
        <taxon>Eurotiomycetidae</taxon>
        <taxon>Eurotiales</taxon>
        <taxon>Aspergillaceae</taxon>
        <taxon>Penicillium</taxon>
    </lineage>
</organism>
<gene>
    <name evidence="4" type="ORF">N7450_007067</name>
</gene>
<accession>A0AAD6GRM1</accession>
<evidence type="ECO:0000313" key="4">
    <source>
        <dbReference type="EMBL" id="KAJ5580766.1"/>
    </source>
</evidence>
<dbReference type="InterPro" id="IPR021858">
    <property type="entry name" value="Fun_TF"/>
</dbReference>
<feature type="region of interest" description="Disordered" evidence="3">
    <location>
        <begin position="54"/>
        <end position="77"/>
    </location>
</feature>
<dbReference type="Pfam" id="PF11951">
    <property type="entry name" value="Fungal_trans_2"/>
    <property type="match status" value="1"/>
</dbReference>
<dbReference type="AlphaFoldDB" id="A0AAD6GRM1"/>
<evidence type="ECO:0008006" key="6">
    <source>
        <dbReference type="Google" id="ProtNLM"/>
    </source>
</evidence>
<reference evidence="4 5" key="1">
    <citation type="journal article" date="2023" name="IMA Fungus">
        <title>Comparative genomic study of the Penicillium genus elucidates a diverse pangenome and 15 lateral gene transfer events.</title>
        <authorList>
            <person name="Petersen C."/>
            <person name="Sorensen T."/>
            <person name="Nielsen M.R."/>
            <person name="Sondergaard T.E."/>
            <person name="Sorensen J.L."/>
            <person name="Fitzpatrick D.A."/>
            <person name="Frisvad J.C."/>
            <person name="Nielsen K.L."/>
        </authorList>
    </citation>
    <scope>NUCLEOTIDE SEQUENCE [LARGE SCALE GENOMIC DNA]</scope>
    <source>
        <strain evidence="4 5">IBT 29057</strain>
    </source>
</reference>
<dbReference type="GO" id="GO:0000976">
    <property type="term" value="F:transcription cis-regulatory region binding"/>
    <property type="evidence" value="ECO:0007669"/>
    <property type="project" value="TreeGrafter"/>
</dbReference>
<dbReference type="GO" id="GO:0005634">
    <property type="term" value="C:nucleus"/>
    <property type="evidence" value="ECO:0007669"/>
    <property type="project" value="UniProtKB-SubCell"/>
</dbReference>
<evidence type="ECO:0000256" key="1">
    <source>
        <dbReference type="ARBA" id="ARBA00004123"/>
    </source>
</evidence>
<keyword evidence="5" id="KW-1185">Reference proteome</keyword>
<dbReference type="GO" id="GO:0003700">
    <property type="term" value="F:DNA-binding transcription factor activity"/>
    <property type="evidence" value="ECO:0007669"/>
    <property type="project" value="TreeGrafter"/>
</dbReference>
<dbReference type="GO" id="GO:0045944">
    <property type="term" value="P:positive regulation of transcription by RNA polymerase II"/>
    <property type="evidence" value="ECO:0007669"/>
    <property type="project" value="TreeGrafter"/>
</dbReference>
<feature type="compositionally biased region" description="Polar residues" evidence="3">
    <location>
        <begin position="54"/>
        <end position="76"/>
    </location>
</feature>
<evidence type="ECO:0000256" key="3">
    <source>
        <dbReference type="SAM" id="MobiDB-lite"/>
    </source>
</evidence>
<dbReference type="EMBL" id="JAQJAC010000006">
    <property type="protein sequence ID" value="KAJ5580766.1"/>
    <property type="molecule type" value="Genomic_DNA"/>
</dbReference>